<evidence type="ECO:0000313" key="1">
    <source>
        <dbReference type="EMBL" id="MBB6132752.1"/>
    </source>
</evidence>
<keyword evidence="2" id="KW-1185">Reference proteome</keyword>
<dbReference type="EMBL" id="JACHBX010000001">
    <property type="protein sequence ID" value="MBB6132752.1"/>
    <property type="molecule type" value="Genomic_DNA"/>
</dbReference>
<evidence type="ECO:0000313" key="2">
    <source>
        <dbReference type="Proteomes" id="UP000540787"/>
    </source>
</evidence>
<sequence length="142" mass="15379">MLAIVVSHPHLAGRAIDLRFIPSLETTALMLRDGLLLRHTPDGAELWCDAAQASAAAQHFVVLPLVFQVFTRNARLEACTHWPVARPLRYVCAAGEAQMQPETLAGSGASRRPLLTVEIGHRPAPDGACALYRIALAAKRPQ</sequence>
<comment type="caution">
    <text evidence="1">The sequence shown here is derived from an EMBL/GenBank/DDBJ whole genome shotgun (WGS) entry which is preliminary data.</text>
</comment>
<reference evidence="1 2" key="1">
    <citation type="submission" date="2020-08" db="EMBL/GenBank/DDBJ databases">
        <title>The Agave Microbiome: Exploring the role of microbial communities in plant adaptations to desert environments.</title>
        <authorList>
            <person name="Partida-Martinez L.P."/>
        </authorList>
    </citation>
    <scope>NUCLEOTIDE SEQUENCE [LARGE SCALE GENOMIC DNA]</scope>
    <source>
        <strain evidence="1 2">AT3.2</strain>
    </source>
</reference>
<gene>
    <name evidence="1" type="ORF">HD842_000863</name>
</gene>
<dbReference type="Proteomes" id="UP000540787">
    <property type="component" value="Unassembled WGS sequence"/>
</dbReference>
<protein>
    <submittedName>
        <fullName evidence="1">Uncharacterized protein</fullName>
    </submittedName>
</protein>
<name>A0A7W9WXR3_9BURK</name>
<proteinExistence type="predicted"/>
<organism evidence="1 2">
    <name type="scientific">Massilia aurea</name>
    <dbReference type="NCBI Taxonomy" id="373040"/>
    <lineage>
        <taxon>Bacteria</taxon>
        <taxon>Pseudomonadati</taxon>
        <taxon>Pseudomonadota</taxon>
        <taxon>Betaproteobacteria</taxon>
        <taxon>Burkholderiales</taxon>
        <taxon>Oxalobacteraceae</taxon>
        <taxon>Telluria group</taxon>
        <taxon>Massilia</taxon>
    </lineage>
</organism>
<dbReference type="AlphaFoldDB" id="A0A7W9WXR3"/>
<dbReference type="RefSeq" id="WP_183551401.1">
    <property type="nucleotide sequence ID" value="NZ_JACHBX010000001.1"/>
</dbReference>
<accession>A0A7W9WXR3</accession>